<protein>
    <submittedName>
        <fullName evidence="2">Uncharacterized protein</fullName>
    </submittedName>
</protein>
<sequence>MTAAGASDSTDPFYYANTGAVWDEQLLRADFARAHRVREAAYRADNDQMAVMLADADRLADRWRSRDDDLAAVWEGLDDAVLGWRHAPATMARLLNSLEHDAQYGRESALPETEVRNLYQAGELTGHRTWLTPATMTRDASYHAPRIFGQHLNDPPASSQGQEPDLAALLDAGLESAVTHALTDETPTWGPEPEIDPTGPPPSSSASHMECGP</sequence>
<dbReference type="AlphaFoldDB" id="A0A5R8PCN0"/>
<evidence type="ECO:0000313" key="3">
    <source>
        <dbReference type="Proteomes" id="UP000308349"/>
    </source>
</evidence>
<organism evidence="2 3">
    <name type="scientific">Nocardia cyriacigeorgica</name>
    <dbReference type="NCBI Taxonomy" id="135487"/>
    <lineage>
        <taxon>Bacteria</taxon>
        <taxon>Bacillati</taxon>
        <taxon>Actinomycetota</taxon>
        <taxon>Actinomycetes</taxon>
        <taxon>Mycobacteriales</taxon>
        <taxon>Nocardiaceae</taxon>
        <taxon>Nocardia</taxon>
    </lineage>
</organism>
<dbReference type="Proteomes" id="UP000308349">
    <property type="component" value="Unassembled WGS sequence"/>
</dbReference>
<feature type="region of interest" description="Disordered" evidence="1">
    <location>
        <begin position="177"/>
        <end position="213"/>
    </location>
</feature>
<dbReference type="OrthoDB" id="4519119at2"/>
<gene>
    <name evidence="2" type="ORF">FEK35_17435</name>
</gene>
<name>A0A5R8PCN0_9NOCA</name>
<dbReference type="RefSeq" id="WP_138457046.1">
    <property type="nucleotide sequence ID" value="NZ_VBUU01000017.1"/>
</dbReference>
<comment type="caution">
    <text evidence="2">The sequence shown here is derived from an EMBL/GenBank/DDBJ whole genome shotgun (WGS) entry which is preliminary data.</text>
</comment>
<proteinExistence type="predicted"/>
<evidence type="ECO:0000256" key="1">
    <source>
        <dbReference type="SAM" id="MobiDB-lite"/>
    </source>
</evidence>
<evidence type="ECO:0000313" key="2">
    <source>
        <dbReference type="EMBL" id="TLG08721.1"/>
    </source>
</evidence>
<reference evidence="2 3" key="1">
    <citation type="submission" date="2019-05" db="EMBL/GenBank/DDBJ databases">
        <title>Genomes sequences of two Nocardia cyriacigeorgica environmental isolates, type strains Nocardia asteroides ATCC 19247 and Nocardia cyriacigeorgica DSM 44484.</title>
        <authorList>
            <person name="Vautrin F."/>
            <person name="Bergeron E."/>
            <person name="Dubost A."/>
            <person name="Abrouk D."/>
            <person name="Rodriguez Nava V."/>
            <person name="Pujic P."/>
        </authorList>
    </citation>
    <scope>NUCLEOTIDE SEQUENCE [LARGE SCALE GENOMIC DNA]</scope>
    <source>
        <strain evidence="2 3">EML 1456</strain>
    </source>
</reference>
<dbReference type="EMBL" id="VBUU01000017">
    <property type="protein sequence ID" value="TLG08721.1"/>
    <property type="molecule type" value="Genomic_DNA"/>
</dbReference>
<accession>A0A5R8PCN0</accession>